<keyword evidence="2" id="KW-1185">Reference proteome</keyword>
<dbReference type="Proteomes" id="UP000470470">
    <property type="component" value="Unassembled WGS sequence"/>
</dbReference>
<protein>
    <submittedName>
        <fullName evidence="1">Uncharacterized protein</fullName>
    </submittedName>
</protein>
<comment type="caution">
    <text evidence="1">The sequence shown here is derived from an EMBL/GenBank/DDBJ whole genome shotgun (WGS) entry which is preliminary data.</text>
</comment>
<evidence type="ECO:0000313" key="1">
    <source>
        <dbReference type="EMBL" id="NEL56395.1"/>
    </source>
</evidence>
<organism evidence="1 2">
    <name type="scientific">Goekera deserti</name>
    <dbReference type="NCBI Taxonomy" id="2497753"/>
    <lineage>
        <taxon>Bacteria</taxon>
        <taxon>Bacillati</taxon>
        <taxon>Actinomycetota</taxon>
        <taxon>Actinomycetes</taxon>
        <taxon>Geodermatophilales</taxon>
        <taxon>Geodermatophilaceae</taxon>
        <taxon>Goekera</taxon>
    </lineage>
</organism>
<dbReference type="RefSeq" id="WP_152727714.1">
    <property type="nucleotide sequence ID" value="NZ_JAABOZ010000001.1"/>
</dbReference>
<accession>A0A7K3WIQ8</accession>
<proteinExistence type="predicted"/>
<dbReference type="AlphaFoldDB" id="A0A7K3WIQ8"/>
<gene>
    <name evidence="1" type="ORF">G1H19_20710</name>
</gene>
<reference evidence="1 2" key="1">
    <citation type="submission" date="2020-02" db="EMBL/GenBank/DDBJ databases">
        <title>The whole genome sequence of CPCC 205119.</title>
        <authorList>
            <person name="Jiang Z."/>
        </authorList>
    </citation>
    <scope>NUCLEOTIDE SEQUENCE [LARGE SCALE GENOMIC DNA]</scope>
    <source>
        <strain evidence="1 2">CPCC 205119</strain>
    </source>
</reference>
<dbReference type="EMBL" id="JAAGWK010000034">
    <property type="protein sequence ID" value="NEL56395.1"/>
    <property type="molecule type" value="Genomic_DNA"/>
</dbReference>
<evidence type="ECO:0000313" key="2">
    <source>
        <dbReference type="Proteomes" id="UP000470470"/>
    </source>
</evidence>
<name>A0A7K3WIQ8_9ACTN</name>
<sequence length="173" mass="18308">MQIAASLAVVRAAYAPPPVPRAPVEAPALPPATADATPAEPLWARWPAVQEPAGLPADDWARYSPGTDDLSRLTPGDRELLHAVTGTHVTSEGVVLGDAGGELDPLVTAVAQDRRSGALTRELGPEVLAELVERIGVDVVDPGHLARADDFFAARDHRRAEDPHPRSSFTIDL</sequence>